<name>A0A6J5QK38_9CAUD</name>
<reference evidence="1" key="1">
    <citation type="submission" date="2020-05" db="EMBL/GenBank/DDBJ databases">
        <authorList>
            <person name="Chiriac C."/>
            <person name="Salcher M."/>
            <person name="Ghai R."/>
            <person name="Kavagutti S V."/>
        </authorList>
    </citation>
    <scope>NUCLEOTIDE SEQUENCE</scope>
</reference>
<protein>
    <submittedName>
        <fullName evidence="1">Uncharacterized protein</fullName>
    </submittedName>
</protein>
<organism evidence="1">
    <name type="scientific">uncultured Caudovirales phage</name>
    <dbReference type="NCBI Taxonomy" id="2100421"/>
    <lineage>
        <taxon>Viruses</taxon>
        <taxon>Duplodnaviria</taxon>
        <taxon>Heunggongvirae</taxon>
        <taxon>Uroviricota</taxon>
        <taxon>Caudoviricetes</taxon>
        <taxon>Peduoviridae</taxon>
        <taxon>Maltschvirus</taxon>
        <taxon>Maltschvirus maltsch</taxon>
    </lineage>
</organism>
<proteinExistence type="predicted"/>
<accession>A0A6J5QK38</accession>
<dbReference type="EMBL" id="LR797022">
    <property type="protein sequence ID" value="CAB4181328.1"/>
    <property type="molecule type" value="Genomic_DNA"/>
</dbReference>
<gene>
    <name evidence="1" type="ORF">UFOVP1071_25</name>
</gene>
<sequence>MTDILYRNANNTLVRNTPTDVTLTLTSINGTFSPGDIVYQQDSSNTNATVVSFSSPSLVVSSANALFSTTDAFSAPLTNFTSGANAYITDTVVPPAIADLPTFNIRNTSVIVSGANTTNLAYVTTYAYDSVNVALTNTYINSTSTYTNSYISFLTSNSLTIGNSTFNTLLTSNSLFIGNSTVNALANSAQLIISNTNVTVSGANTTNLAYVTTYAYDVINLAFTNTYTNGTGTYTNTYSSVLTSNSLTIGNSVLTSNSLNMGNASINSLSNTTSVIISNKVVTTTGSNTSNLAYSSTYSYNVINLAFTNTYTNSTSTYTNTYVSLLNSNTLTINNTSNNILTLIANSVNIAFGNTTLVQSINVNSNSVTISTSEPNYLSSGATANTRTRTLVVNPDSISGNVTIANNTISNTTYFAINANGITVANSTVTFTFTPPTAAQKTAGNYFLAANGTWTLMNVP</sequence>
<evidence type="ECO:0000313" key="1">
    <source>
        <dbReference type="EMBL" id="CAB4181328.1"/>
    </source>
</evidence>